<reference evidence="1" key="1">
    <citation type="journal article" date="2020" name="Nature">
        <title>Giant virus diversity and host interactions through global metagenomics.</title>
        <authorList>
            <person name="Schulz F."/>
            <person name="Roux S."/>
            <person name="Paez-Espino D."/>
            <person name="Jungbluth S."/>
            <person name="Walsh D.A."/>
            <person name="Denef V.J."/>
            <person name="McMahon K.D."/>
            <person name="Konstantinidis K.T."/>
            <person name="Eloe-Fadrosh E.A."/>
            <person name="Kyrpides N.C."/>
            <person name="Woyke T."/>
        </authorList>
    </citation>
    <scope>NUCLEOTIDE SEQUENCE</scope>
    <source>
        <strain evidence="1">GVMAG-M-3300023184-178</strain>
    </source>
</reference>
<organism evidence="1">
    <name type="scientific">viral metagenome</name>
    <dbReference type="NCBI Taxonomy" id="1070528"/>
    <lineage>
        <taxon>unclassified sequences</taxon>
        <taxon>metagenomes</taxon>
        <taxon>organismal metagenomes</taxon>
    </lineage>
</organism>
<protein>
    <submittedName>
        <fullName evidence="1">Uncharacterized protein</fullName>
    </submittedName>
</protein>
<sequence length="110" mass="13241">MSSTNNLAERDKMLDKIQKEIINKKNLLFELHNHSYRKNTIEDSEYNDYINSQLIIYENQLEKLRSLLEQNDLLALEKKDDPSLLKEIKMDQKDIYTEIRKIEKELNKIN</sequence>
<accession>A0A6C0HYK6</accession>
<evidence type="ECO:0000313" key="1">
    <source>
        <dbReference type="EMBL" id="QHT85215.1"/>
    </source>
</evidence>
<dbReference type="EMBL" id="MN740039">
    <property type="protein sequence ID" value="QHT85215.1"/>
    <property type="molecule type" value="Genomic_DNA"/>
</dbReference>
<name>A0A6C0HYK6_9ZZZZ</name>
<proteinExistence type="predicted"/>
<dbReference type="AlphaFoldDB" id="A0A6C0HYK6"/>